<dbReference type="Proteomes" id="UP001159641">
    <property type="component" value="Unassembled WGS sequence"/>
</dbReference>
<name>A0AB34HN11_ESCRO</name>
<reference evidence="2 3" key="1">
    <citation type="submission" date="2022-11" db="EMBL/GenBank/DDBJ databases">
        <title>Whole genome sequence of Eschrichtius robustus ER-17-0199.</title>
        <authorList>
            <person name="Bruniche-Olsen A."/>
            <person name="Black A.N."/>
            <person name="Fields C.J."/>
            <person name="Walden K."/>
            <person name="Dewoody J.A."/>
        </authorList>
    </citation>
    <scope>NUCLEOTIDE SEQUENCE [LARGE SCALE GENOMIC DNA]</scope>
    <source>
        <strain evidence="2">ER-17-0199</strain>
        <tissue evidence="2">Blubber</tissue>
    </source>
</reference>
<evidence type="ECO:0000256" key="1">
    <source>
        <dbReference type="SAM" id="MobiDB-lite"/>
    </source>
</evidence>
<proteinExistence type="predicted"/>
<comment type="caution">
    <text evidence="2">The sequence shown here is derived from an EMBL/GenBank/DDBJ whole genome shotgun (WGS) entry which is preliminary data.</text>
</comment>
<dbReference type="AlphaFoldDB" id="A0AB34HN11"/>
<gene>
    <name evidence="2" type="ORF">J1605_019742</name>
</gene>
<feature type="region of interest" description="Disordered" evidence="1">
    <location>
        <begin position="1"/>
        <end position="20"/>
    </location>
</feature>
<protein>
    <submittedName>
        <fullName evidence="2">Uncharacterized protein</fullName>
    </submittedName>
</protein>
<dbReference type="PANTHER" id="PTHR14392:SF2">
    <property type="entry name" value="PROTEIN NIBAN 2"/>
    <property type="match status" value="1"/>
</dbReference>
<evidence type="ECO:0000313" key="2">
    <source>
        <dbReference type="EMBL" id="KAJ8792523.1"/>
    </source>
</evidence>
<keyword evidence="3" id="KW-1185">Reference proteome</keyword>
<dbReference type="EMBL" id="JAIQCJ010001090">
    <property type="protein sequence ID" value="KAJ8792523.1"/>
    <property type="molecule type" value="Genomic_DNA"/>
</dbReference>
<dbReference type="PANTHER" id="PTHR14392">
    <property type="entry name" value="NIBAN FAMILY MEMBER"/>
    <property type="match status" value="1"/>
</dbReference>
<organism evidence="2 3">
    <name type="scientific">Eschrichtius robustus</name>
    <name type="common">California gray whale</name>
    <name type="synonym">Eschrichtius gibbosus</name>
    <dbReference type="NCBI Taxonomy" id="9764"/>
    <lineage>
        <taxon>Eukaryota</taxon>
        <taxon>Metazoa</taxon>
        <taxon>Chordata</taxon>
        <taxon>Craniata</taxon>
        <taxon>Vertebrata</taxon>
        <taxon>Euteleostomi</taxon>
        <taxon>Mammalia</taxon>
        <taxon>Eutheria</taxon>
        <taxon>Laurasiatheria</taxon>
        <taxon>Artiodactyla</taxon>
        <taxon>Whippomorpha</taxon>
        <taxon>Cetacea</taxon>
        <taxon>Mysticeti</taxon>
        <taxon>Eschrichtiidae</taxon>
        <taxon>Eschrichtius</taxon>
    </lineage>
</organism>
<sequence length="256" mass="27363">MGIDFLPLRRPPRGVREGQPRRTVTVVAKTTKAVVVETSGHWTCPGGGGPEEVLSRSRVSLSDGGHPQGQCCEEPRGLAVWKVEESVSTALDLKLSWLSQADDGDGEKTGKILTEFLRFYEDQYGVALFNSMRHEIEGTGAPQAQLLWRKSVCPRANSLTCGASVSSSVNPGEHASRTWRLGGLALEWLSGSTEATYSWLVTPGRAPSSFSLAIRLAELVPPEVVSEPASTPSPVTFFGAARDILCSGFEGPGAVP</sequence>
<dbReference type="InterPro" id="IPR026088">
    <property type="entry name" value="Niban-like"/>
</dbReference>
<evidence type="ECO:0000313" key="3">
    <source>
        <dbReference type="Proteomes" id="UP001159641"/>
    </source>
</evidence>
<accession>A0AB34HN11</accession>